<name>A0A9D4BRK4_DREPO</name>
<accession>A0A9D4BRK4</accession>
<evidence type="ECO:0000313" key="2">
    <source>
        <dbReference type="Proteomes" id="UP000828390"/>
    </source>
</evidence>
<keyword evidence="2" id="KW-1185">Reference proteome</keyword>
<dbReference type="EMBL" id="JAIWYP010000015">
    <property type="protein sequence ID" value="KAH3702662.1"/>
    <property type="molecule type" value="Genomic_DNA"/>
</dbReference>
<proteinExistence type="predicted"/>
<reference evidence="1" key="2">
    <citation type="submission" date="2020-11" db="EMBL/GenBank/DDBJ databases">
        <authorList>
            <person name="McCartney M.A."/>
            <person name="Auch B."/>
            <person name="Kono T."/>
            <person name="Mallez S."/>
            <person name="Becker A."/>
            <person name="Gohl D.M."/>
            <person name="Silverstein K.A.T."/>
            <person name="Koren S."/>
            <person name="Bechman K.B."/>
            <person name="Herman A."/>
            <person name="Abrahante J.E."/>
            <person name="Garbe J."/>
        </authorList>
    </citation>
    <scope>NUCLEOTIDE SEQUENCE</scope>
    <source>
        <strain evidence="1">Duluth1</strain>
        <tissue evidence="1">Whole animal</tissue>
    </source>
</reference>
<gene>
    <name evidence="1" type="ORF">DPMN_077688</name>
</gene>
<protein>
    <submittedName>
        <fullName evidence="1">Uncharacterized protein</fullName>
    </submittedName>
</protein>
<dbReference type="AlphaFoldDB" id="A0A9D4BRK4"/>
<organism evidence="1 2">
    <name type="scientific">Dreissena polymorpha</name>
    <name type="common">Zebra mussel</name>
    <name type="synonym">Mytilus polymorpha</name>
    <dbReference type="NCBI Taxonomy" id="45954"/>
    <lineage>
        <taxon>Eukaryota</taxon>
        <taxon>Metazoa</taxon>
        <taxon>Spiralia</taxon>
        <taxon>Lophotrochozoa</taxon>
        <taxon>Mollusca</taxon>
        <taxon>Bivalvia</taxon>
        <taxon>Autobranchia</taxon>
        <taxon>Heteroconchia</taxon>
        <taxon>Euheterodonta</taxon>
        <taxon>Imparidentia</taxon>
        <taxon>Neoheterodontei</taxon>
        <taxon>Myida</taxon>
        <taxon>Dreissenoidea</taxon>
        <taxon>Dreissenidae</taxon>
        <taxon>Dreissena</taxon>
    </lineage>
</organism>
<dbReference type="Proteomes" id="UP000828390">
    <property type="component" value="Unassembled WGS sequence"/>
</dbReference>
<evidence type="ECO:0000313" key="1">
    <source>
        <dbReference type="EMBL" id="KAH3702662.1"/>
    </source>
</evidence>
<comment type="caution">
    <text evidence="1">The sequence shown here is derived from an EMBL/GenBank/DDBJ whole genome shotgun (WGS) entry which is preliminary data.</text>
</comment>
<reference evidence="1" key="1">
    <citation type="journal article" date="2019" name="bioRxiv">
        <title>The Genome of the Zebra Mussel, Dreissena polymorpha: A Resource for Invasive Species Research.</title>
        <authorList>
            <person name="McCartney M.A."/>
            <person name="Auch B."/>
            <person name="Kono T."/>
            <person name="Mallez S."/>
            <person name="Zhang Y."/>
            <person name="Obille A."/>
            <person name="Becker A."/>
            <person name="Abrahante J.E."/>
            <person name="Garbe J."/>
            <person name="Badalamenti J.P."/>
            <person name="Herman A."/>
            <person name="Mangelson H."/>
            <person name="Liachko I."/>
            <person name="Sullivan S."/>
            <person name="Sone E.D."/>
            <person name="Koren S."/>
            <person name="Silverstein K.A.T."/>
            <person name="Beckman K.B."/>
            <person name="Gohl D.M."/>
        </authorList>
    </citation>
    <scope>NUCLEOTIDE SEQUENCE</scope>
    <source>
        <strain evidence="1">Duluth1</strain>
        <tissue evidence="1">Whole animal</tissue>
    </source>
</reference>
<sequence length="100" mass="11123">MRFEDHDLDVCLSCLRHIPKLLLLSPLFDVLSLDTVPVLALPSAKLPVCVHASLQILWPPMAELAMVLDSDQHLGIRVAILLPVLLGIRTTQRPCLTMHN</sequence>